<proteinExistence type="inferred from homology"/>
<dbReference type="EMBL" id="JAPTSV010000007">
    <property type="protein sequence ID" value="KAJ1525864.1"/>
    <property type="molecule type" value="Genomic_DNA"/>
</dbReference>
<dbReference type="PANTHER" id="PTHR45640:SF26">
    <property type="entry name" value="RE23625P"/>
    <property type="match status" value="1"/>
</dbReference>
<dbReference type="AlphaFoldDB" id="A0AAV7XIH2"/>
<comment type="caution">
    <text evidence="5">The sequence shown here is derived from an EMBL/GenBank/DDBJ whole genome shotgun (WGS) entry which is preliminary data.</text>
</comment>
<dbReference type="GO" id="GO:0005737">
    <property type="term" value="C:cytoplasm"/>
    <property type="evidence" value="ECO:0007669"/>
    <property type="project" value="TreeGrafter"/>
</dbReference>
<dbReference type="GO" id="GO:0005634">
    <property type="term" value="C:nucleus"/>
    <property type="evidence" value="ECO:0007669"/>
    <property type="project" value="TreeGrafter"/>
</dbReference>
<dbReference type="Pfam" id="PF00011">
    <property type="entry name" value="HSP20"/>
    <property type="match status" value="1"/>
</dbReference>
<protein>
    <recommendedName>
        <fullName evidence="4">SHSP domain-containing protein</fullName>
    </recommendedName>
</protein>
<evidence type="ECO:0000256" key="2">
    <source>
        <dbReference type="RuleBase" id="RU003616"/>
    </source>
</evidence>
<evidence type="ECO:0000256" key="3">
    <source>
        <dbReference type="SAM" id="MobiDB-lite"/>
    </source>
</evidence>
<dbReference type="InterPro" id="IPR001436">
    <property type="entry name" value="Alpha-crystallin/sHSP_animal"/>
</dbReference>
<dbReference type="Gene3D" id="2.60.40.790">
    <property type="match status" value="1"/>
</dbReference>
<accession>A0AAV7XIH2</accession>
<evidence type="ECO:0000256" key="1">
    <source>
        <dbReference type="PROSITE-ProRule" id="PRU00285"/>
    </source>
</evidence>
<dbReference type="InterPro" id="IPR002068">
    <property type="entry name" value="A-crystallin/Hsp20_dom"/>
</dbReference>
<organism evidence="5 6">
    <name type="scientific">Megalurothrips usitatus</name>
    <name type="common">bean blossom thrips</name>
    <dbReference type="NCBI Taxonomy" id="439358"/>
    <lineage>
        <taxon>Eukaryota</taxon>
        <taxon>Metazoa</taxon>
        <taxon>Ecdysozoa</taxon>
        <taxon>Arthropoda</taxon>
        <taxon>Hexapoda</taxon>
        <taxon>Insecta</taxon>
        <taxon>Pterygota</taxon>
        <taxon>Neoptera</taxon>
        <taxon>Paraneoptera</taxon>
        <taxon>Thysanoptera</taxon>
        <taxon>Terebrantia</taxon>
        <taxon>Thripoidea</taxon>
        <taxon>Thripidae</taxon>
        <taxon>Megalurothrips</taxon>
    </lineage>
</organism>
<dbReference type="InterPro" id="IPR008978">
    <property type="entry name" value="HSP20-like_chaperone"/>
</dbReference>
<dbReference type="CDD" id="cd06526">
    <property type="entry name" value="metazoan_ACD"/>
    <property type="match status" value="1"/>
</dbReference>
<dbReference type="Proteomes" id="UP001075354">
    <property type="component" value="Chromosome 7"/>
</dbReference>
<dbReference type="GO" id="GO:0051082">
    <property type="term" value="F:unfolded protein binding"/>
    <property type="evidence" value="ECO:0007669"/>
    <property type="project" value="TreeGrafter"/>
</dbReference>
<evidence type="ECO:0000313" key="5">
    <source>
        <dbReference type="EMBL" id="KAJ1525864.1"/>
    </source>
</evidence>
<comment type="similarity">
    <text evidence="1 2">Belongs to the small heat shock protein (HSP20) family.</text>
</comment>
<feature type="compositionally biased region" description="Low complexity" evidence="3">
    <location>
        <begin position="137"/>
        <end position="152"/>
    </location>
</feature>
<keyword evidence="6" id="KW-1185">Reference proteome</keyword>
<dbReference type="SUPFAM" id="SSF49764">
    <property type="entry name" value="HSP20-like chaperones"/>
    <property type="match status" value="1"/>
</dbReference>
<evidence type="ECO:0000313" key="6">
    <source>
        <dbReference type="Proteomes" id="UP001075354"/>
    </source>
</evidence>
<feature type="compositionally biased region" description="Basic and acidic residues" evidence="3">
    <location>
        <begin position="153"/>
        <end position="163"/>
    </location>
</feature>
<dbReference type="PROSITE" id="PS01031">
    <property type="entry name" value="SHSP"/>
    <property type="match status" value="1"/>
</dbReference>
<dbReference type="GO" id="GO:0009408">
    <property type="term" value="P:response to heat"/>
    <property type="evidence" value="ECO:0007669"/>
    <property type="project" value="TreeGrafter"/>
</dbReference>
<feature type="region of interest" description="Disordered" evidence="3">
    <location>
        <begin position="116"/>
        <end position="169"/>
    </location>
</feature>
<feature type="domain" description="SHSP" evidence="4">
    <location>
        <begin position="24"/>
        <end position="135"/>
    </location>
</feature>
<name>A0AAV7XIH2_9NEOP</name>
<dbReference type="PANTHER" id="PTHR45640">
    <property type="entry name" value="HEAT SHOCK PROTEIN HSP-12.2-RELATED"/>
    <property type="match status" value="1"/>
</dbReference>
<evidence type="ECO:0000259" key="4">
    <source>
        <dbReference type="PROSITE" id="PS01031"/>
    </source>
</evidence>
<gene>
    <name evidence="5" type="ORF">ONE63_009056</name>
</gene>
<sequence length="169" mass="18538">MDRQMERLEREVLRGLPSLLPAARRALPIDHTVEAGEAGDQYRVSVDLAGYRPEEVSLSLDETGRRLTVSARCERRHGDGTRLAQEMTRTITLPESIDADRLTSLLHHDGVLAIEAPFKEQRQRPQAEPYSIPVTRAAPAASPAASPAPTTPELEHKEADKAEAPSSST</sequence>
<reference evidence="5" key="1">
    <citation type="submission" date="2022-12" db="EMBL/GenBank/DDBJ databases">
        <title>Chromosome-level genome assembly of the bean flower thrips Megalurothrips usitatus.</title>
        <authorList>
            <person name="Ma L."/>
            <person name="Liu Q."/>
            <person name="Li H."/>
            <person name="Cai W."/>
        </authorList>
    </citation>
    <scope>NUCLEOTIDE SEQUENCE</scope>
    <source>
        <strain evidence="5">Cailab_2022a</strain>
    </source>
</reference>
<dbReference type="GO" id="GO:0042026">
    <property type="term" value="P:protein refolding"/>
    <property type="evidence" value="ECO:0007669"/>
    <property type="project" value="TreeGrafter"/>
</dbReference>